<proteinExistence type="predicted"/>
<reference evidence="1 2" key="1">
    <citation type="journal article" date="2014" name="Int. J. Syst. Evol. Microbiol.">
        <title>Complete genome sequence of Corynebacterium casei LMG S-19264T (=DSM 44701T), isolated from a smear-ripened cheese.</title>
        <authorList>
            <consortium name="US DOE Joint Genome Institute (JGI-PGF)"/>
            <person name="Walter F."/>
            <person name="Albersmeier A."/>
            <person name="Kalinowski J."/>
            <person name="Ruckert C."/>
        </authorList>
    </citation>
    <scope>NUCLEOTIDE SEQUENCE [LARGE SCALE GENOMIC DNA]</scope>
    <source>
        <strain evidence="1 2">CGMCC 1.12976</strain>
    </source>
</reference>
<dbReference type="Proteomes" id="UP000598775">
    <property type="component" value="Unassembled WGS sequence"/>
</dbReference>
<name>A0A917B0W8_9MICO</name>
<dbReference type="RefSeq" id="WP_188673577.1">
    <property type="nucleotide sequence ID" value="NZ_BMGP01000001.1"/>
</dbReference>
<keyword evidence="2" id="KW-1185">Reference proteome</keyword>
<dbReference type="AlphaFoldDB" id="A0A917B0W8"/>
<evidence type="ECO:0000313" key="1">
    <source>
        <dbReference type="EMBL" id="GGF15445.1"/>
    </source>
</evidence>
<dbReference type="EMBL" id="BMGP01000001">
    <property type="protein sequence ID" value="GGF15445.1"/>
    <property type="molecule type" value="Genomic_DNA"/>
</dbReference>
<comment type="caution">
    <text evidence="1">The sequence shown here is derived from an EMBL/GenBank/DDBJ whole genome shotgun (WGS) entry which is preliminary data.</text>
</comment>
<sequence>MTVGGFDADVAAKNGFQITVDAAGNQESVPMSDSAKALVAAAAQAGHVDLGTIGGPCGSSWLEMARAGGSSVYFNTGYSVYLPSLWHNWAVDIFSSHGGYSFGLDGGPSAPTWDDGWTTNVGNSAGTHGNVRPGSLAVLTNGDVCYSGSPTSGT</sequence>
<evidence type="ECO:0000313" key="2">
    <source>
        <dbReference type="Proteomes" id="UP000598775"/>
    </source>
</evidence>
<protein>
    <submittedName>
        <fullName evidence="1">Uncharacterized protein</fullName>
    </submittedName>
</protein>
<gene>
    <name evidence="1" type="ORF">GCM10011399_06540</name>
</gene>
<organism evidence="1 2">
    <name type="scientific">Subtercola lobariae</name>
    <dbReference type="NCBI Taxonomy" id="1588641"/>
    <lineage>
        <taxon>Bacteria</taxon>
        <taxon>Bacillati</taxon>
        <taxon>Actinomycetota</taxon>
        <taxon>Actinomycetes</taxon>
        <taxon>Micrococcales</taxon>
        <taxon>Microbacteriaceae</taxon>
        <taxon>Subtercola</taxon>
    </lineage>
</organism>
<accession>A0A917B0W8</accession>